<reference evidence="3" key="1">
    <citation type="journal article" date="2020" name="Stud. Mycol.">
        <title>101 Dothideomycetes genomes: a test case for predicting lifestyles and emergence of pathogens.</title>
        <authorList>
            <person name="Haridas S."/>
            <person name="Albert R."/>
            <person name="Binder M."/>
            <person name="Bloem J."/>
            <person name="Labutti K."/>
            <person name="Salamov A."/>
            <person name="Andreopoulos B."/>
            <person name="Baker S."/>
            <person name="Barry K."/>
            <person name="Bills G."/>
            <person name="Bluhm B."/>
            <person name="Cannon C."/>
            <person name="Castanera R."/>
            <person name="Culley D."/>
            <person name="Daum C."/>
            <person name="Ezra D."/>
            <person name="Gonzalez J."/>
            <person name="Henrissat B."/>
            <person name="Kuo A."/>
            <person name="Liang C."/>
            <person name="Lipzen A."/>
            <person name="Lutzoni F."/>
            <person name="Magnuson J."/>
            <person name="Mondo S."/>
            <person name="Nolan M."/>
            <person name="Ohm R."/>
            <person name="Pangilinan J."/>
            <person name="Park H.-J."/>
            <person name="Ramirez L."/>
            <person name="Alfaro M."/>
            <person name="Sun H."/>
            <person name="Tritt A."/>
            <person name="Yoshinaga Y."/>
            <person name="Zwiers L.-H."/>
            <person name="Turgeon B."/>
            <person name="Goodwin S."/>
            <person name="Spatafora J."/>
            <person name="Crous P."/>
            <person name="Grigoriev I."/>
        </authorList>
    </citation>
    <scope>NUCLEOTIDE SEQUENCE</scope>
    <source>
        <strain evidence="3">CBS 121739</strain>
    </source>
</reference>
<dbReference type="EMBL" id="ML996571">
    <property type="protein sequence ID" value="KAF2758676.1"/>
    <property type="molecule type" value="Genomic_DNA"/>
</dbReference>
<keyword evidence="4" id="KW-1185">Reference proteome</keyword>
<keyword evidence="2" id="KW-0732">Signal</keyword>
<proteinExistence type="predicted"/>
<name>A0A6A6W9W7_9PEZI</name>
<dbReference type="GeneID" id="54482122"/>
<evidence type="ECO:0000313" key="4">
    <source>
        <dbReference type="Proteomes" id="UP000799437"/>
    </source>
</evidence>
<feature type="chain" id="PRO_5025679605" evidence="2">
    <location>
        <begin position="20"/>
        <end position="270"/>
    </location>
</feature>
<gene>
    <name evidence="3" type="ORF">EJ05DRAFT_361192</name>
</gene>
<sequence length="270" mass="29886">MKTFVLAAALGSTLVAANGGIPESAFHDDDGHGIGHQAAVAAAPMWHFGRPHGANSCYPQAAEENGVQTKGNGPDVGDWGRLDDGCADPGPWKSPSEAGQNPGNYFPTYYETVQCNDGTYRTTYSIYFRHDSGHTNDWEHIAVVWVRNDDGTWRRDRLLLGQHKGHQTVSWGDVQNTVNGIDDQFDQGAKDRDHAKVYVGSFRHAIFHTRKTTFDTLAVADQDEFRSWDWYYLPLELAKGDLIDPSWSYGDADTTPPSLRPGEAKDICTK</sequence>
<evidence type="ECO:0000256" key="1">
    <source>
        <dbReference type="SAM" id="MobiDB-lite"/>
    </source>
</evidence>
<protein>
    <submittedName>
        <fullName evidence="3">Uncharacterized protein</fullName>
    </submittedName>
</protein>
<feature type="region of interest" description="Disordered" evidence="1">
    <location>
        <begin position="64"/>
        <end position="101"/>
    </location>
</feature>
<evidence type="ECO:0000313" key="3">
    <source>
        <dbReference type="EMBL" id="KAF2758676.1"/>
    </source>
</evidence>
<evidence type="ECO:0000256" key="2">
    <source>
        <dbReference type="SAM" id="SignalP"/>
    </source>
</evidence>
<dbReference type="Proteomes" id="UP000799437">
    <property type="component" value="Unassembled WGS sequence"/>
</dbReference>
<organism evidence="3 4">
    <name type="scientific">Pseudovirgaria hyperparasitica</name>
    <dbReference type="NCBI Taxonomy" id="470096"/>
    <lineage>
        <taxon>Eukaryota</taxon>
        <taxon>Fungi</taxon>
        <taxon>Dikarya</taxon>
        <taxon>Ascomycota</taxon>
        <taxon>Pezizomycotina</taxon>
        <taxon>Dothideomycetes</taxon>
        <taxon>Dothideomycetes incertae sedis</taxon>
        <taxon>Acrospermales</taxon>
        <taxon>Acrospermaceae</taxon>
        <taxon>Pseudovirgaria</taxon>
    </lineage>
</organism>
<dbReference type="RefSeq" id="XP_033601127.1">
    <property type="nucleotide sequence ID" value="XM_033741068.1"/>
</dbReference>
<dbReference type="AlphaFoldDB" id="A0A6A6W9W7"/>
<feature type="region of interest" description="Disordered" evidence="1">
    <location>
        <begin position="249"/>
        <end position="270"/>
    </location>
</feature>
<feature type="signal peptide" evidence="2">
    <location>
        <begin position="1"/>
        <end position="19"/>
    </location>
</feature>
<accession>A0A6A6W9W7</accession>
<dbReference type="OrthoDB" id="3794793at2759"/>